<comment type="caution">
    <text evidence="1">The sequence shown here is derived from an EMBL/GenBank/DDBJ whole genome shotgun (WGS) entry which is preliminary data.</text>
</comment>
<organism evidence="1 2">
    <name type="scientific">Hemibagrus guttatus</name>
    <dbReference type="NCBI Taxonomy" id="175788"/>
    <lineage>
        <taxon>Eukaryota</taxon>
        <taxon>Metazoa</taxon>
        <taxon>Chordata</taxon>
        <taxon>Craniata</taxon>
        <taxon>Vertebrata</taxon>
        <taxon>Euteleostomi</taxon>
        <taxon>Actinopterygii</taxon>
        <taxon>Neopterygii</taxon>
        <taxon>Teleostei</taxon>
        <taxon>Ostariophysi</taxon>
        <taxon>Siluriformes</taxon>
        <taxon>Bagridae</taxon>
        <taxon>Hemibagrus</taxon>
    </lineage>
</organism>
<dbReference type="EMBL" id="JAUCMX010000652">
    <property type="protein sequence ID" value="KAK3505684.1"/>
    <property type="molecule type" value="Genomic_DNA"/>
</dbReference>
<name>A0AAE0PPR2_9TELE</name>
<keyword evidence="2" id="KW-1185">Reference proteome</keyword>
<accession>A0AAE0PPR2</accession>
<feature type="non-terminal residue" evidence="1">
    <location>
        <position position="61"/>
    </location>
</feature>
<evidence type="ECO:0000313" key="2">
    <source>
        <dbReference type="Proteomes" id="UP001274896"/>
    </source>
</evidence>
<evidence type="ECO:0000313" key="1">
    <source>
        <dbReference type="EMBL" id="KAK3505684.1"/>
    </source>
</evidence>
<proteinExistence type="predicted"/>
<gene>
    <name evidence="1" type="ORF">QTP70_004101</name>
</gene>
<sequence length="61" mass="6701">MKYKPGRDNVTADCLSRLPLPVTDHSQEQEPEMVALLSPEFAAVTVEELKSACDACPVLQQ</sequence>
<protein>
    <submittedName>
        <fullName evidence="1">Uncharacterized protein</fullName>
    </submittedName>
</protein>
<dbReference type="AlphaFoldDB" id="A0AAE0PPR2"/>
<reference evidence="1" key="1">
    <citation type="submission" date="2023-06" db="EMBL/GenBank/DDBJ databases">
        <title>Male Hemibagrus guttatus genome.</title>
        <authorList>
            <person name="Bian C."/>
        </authorList>
    </citation>
    <scope>NUCLEOTIDE SEQUENCE</scope>
    <source>
        <strain evidence="1">Male_cb2023</strain>
        <tissue evidence="1">Muscle</tissue>
    </source>
</reference>
<dbReference type="Proteomes" id="UP001274896">
    <property type="component" value="Unassembled WGS sequence"/>
</dbReference>